<dbReference type="InterPro" id="IPR041899">
    <property type="entry name" value="MAGE_WH2"/>
</dbReference>
<dbReference type="InParanoid" id="A0A7J8J8J3"/>
<proteinExistence type="predicted"/>
<dbReference type="Pfam" id="PF01454">
    <property type="entry name" value="MAGE"/>
    <property type="match status" value="1"/>
</dbReference>
<dbReference type="SMART" id="SM01373">
    <property type="entry name" value="MAGE"/>
    <property type="match status" value="1"/>
</dbReference>
<dbReference type="Gene3D" id="1.10.10.1210">
    <property type="entry name" value="MAGE homology domain, winged helix WH2 motif"/>
    <property type="match status" value="1"/>
</dbReference>
<feature type="domain" description="MAGE" evidence="1">
    <location>
        <begin position="82"/>
        <end position="188"/>
    </location>
</feature>
<protein>
    <recommendedName>
        <fullName evidence="1">MAGE domain-containing protein</fullName>
    </recommendedName>
</protein>
<dbReference type="InterPro" id="IPR037445">
    <property type="entry name" value="MAGE"/>
</dbReference>
<dbReference type="FunFam" id="1.10.10.1210:FF:000001">
    <property type="entry name" value="melanoma-associated antigen D1"/>
    <property type="match status" value="1"/>
</dbReference>
<organism evidence="2 3">
    <name type="scientific">Molossus molossus</name>
    <name type="common">Pallas' mastiff bat</name>
    <name type="synonym">Vespertilio molossus</name>
    <dbReference type="NCBI Taxonomy" id="27622"/>
    <lineage>
        <taxon>Eukaryota</taxon>
        <taxon>Metazoa</taxon>
        <taxon>Chordata</taxon>
        <taxon>Craniata</taxon>
        <taxon>Vertebrata</taxon>
        <taxon>Euteleostomi</taxon>
        <taxon>Mammalia</taxon>
        <taxon>Eutheria</taxon>
        <taxon>Laurasiatheria</taxon>
        <taxon>Chiroptera</taxon>
        <taxon>Yangochiroptera</taxon>
        <taxon>Molossidae</taxon>
        <taxon>Molossus</taxon>
    </lineage>
</organism>
<dbReference type="InterPro" id="IPR002190">
    <property type="entry name" value="MHD_dom"/>
</dbReference>
<accession>A0A7J8J8J3</accession>
<dbReference type="AlphaFoldDB" id="A0A7J8J8J3"/>
<reference evidence="2 3" key="1">
    <citation type="journal article" date="2020" name="Nature">
        <title>Six reference-quality genomes reveal evolution of bat adaptations.</title>
        <authorList>
            <person name="Jebb D."/>
            <person name="Huang Z."/>
            <person name="Pippel M."/>
            <person name="Hughes G.M."/>
            <person name="Lavrichenko K."/>
            <person name="Devanna P."/>
            <person name="Winkler S."/>
            <person name="Jermiin L.S."/>
            <person name="Skirmuntt E.C."/>
            <person name="Katzourakis A."/>
            <person name="Burkitt-Gray L."/>
            <person name="Ray D.A."/>
            <person name="Sullivan K.A.M."/>
            <person name="Roscito J.G."/>
            <person name="Kirilenko B.M."/>
            <person name="Davalos L.M."/>
            <person name="Corthals A.P."/>
            <person name="Power M.L."/>
            <person name="Jones G."/>
            <person name="Ransome R.D."/>
            <person name="Dechmann D.K.N."/>
            <person name="Locatelli A.G."/>
            <person name="Puechmaille S.J."/>
            <person name="Fedrigo O."/>
            <person name="Jarvis E.D."/>
            <person name="Hiller M."/>
            <person name="Vernes S.C."/>
            <person name="Myers E.W."/>
            <person name="Teeling E.C."/>
        </authorList>
    </citation>
    <scope>NUCLEOTIDE SEQUENCE [LARGE SCALE GENOMIC DNA]</scope>
    <source>
        <strain evidence="2">MMolMol1</strain>
        <tissue evidence="2">Muscle</tissue>
    </source>
</reference>
<dbReference type="PANTHER" id="PTHR11736">
    <property type="entry name" value="MELANOMA-ASSOCIATED ANTIGEN MAGE ANTIGEN"/>
    <property type="match status" value="1"/>
</dbReference>
<dbReference type="PANTHER" id="PTHR11736:SF83">
    <property type="entry name" value="TROPHININ"/>
    <property type="match status" value="1"/>
</dbReference>
<dbReference type="EMBL" id="JACASF010000002">
    <property type="protein sequence ID" value="KAF6493154.1"/>
    <property type="molecule type" value="Genomic_DNA"/>
</dbReference>
<keyword evidence="3" id="KW-1185">Reference proteome</keyword>
<dbReference type="PROSITE" id="PS50838">
    <property type="entry name" value="MAGE"/>
    <property type="match status" value="1"/>
</dbReference>
<evidence type="ECO:0000313" key="2">
    <source>
        <dbReference type="EMBL" id="KAF6493154.1"/>
    </source>
</evidence>
<gene>
    <name evidence="2" type="ORF">HJG59_018831</name>
</gene>
<name>A0A7J8J8J3_MOLMO</name>
<dbReference type="Proteomes" id="UP000550707">
    <property type="component" value="Unassembled WGS sequence"/>
</dbReference>
<comment type="caution">
    <text evidence="2">The sequence shown here is derived from an EMBL/GenBank/DDBJ whole genome shotgun (WGS) entry which is preliminary data.</text>
</comment>
<evidence type="ECO:0000313" key="3">
    <source>
        <dbReference type="Proteomes" id="UP000550707"/>
    </source>
</evidence>
<sequence length="188" mass="22246">MDMRNDYGYRMPQFQVAATVQALADDYLAQLSLEPTTRTRGKRNRKFKYLNGDERGGHNYRWIPWGHRLQPPRDVAILQERDQGLPKLSLIMVILNVIFMNGNKASEAVIWEVLCKLGPWVVRHLLFGEVRKLITDEFVKQKYLEYKRVPNSRPREYEFSWGLCSYHETSKMKVLKFARKVQKKDPKD</sequence>
<evidence type="ECO:0000259" key="1">
    <source>
        <dbReference type="PROSITE" id="PS50838"/>
    </source>
</evidence>
<dbReference type="GO" id="GO:0005634">
    <property type="term" value="C:nucleus"/>
    <property type="evidence" value="ECO:0007669"/>
    <property type="project" value="TreeGrafter"/>
</dbReference>
<dbReference type="GO" id="GO:0000122">
    <property type="term" value="P:negative regulation of transcription by RNA polymerase II"/>
    <property type="evidence" value="ECO:0007669"/>
    <property type="project" value="TreeGrafter"/>
</dbReference>